<keyword evidence="4" id="KW-1185">Reference proteome</keyword>
<evidence type="ECO:0000313" key="3">
    <source>
        <dbReference type="EMBL" id="KAK3055260.1"/>
    </source>
</evidence>
<organism evidence="3 4">
    <name type="scientific">Extremus antarcticus</name>
    <dbReference type="NCBI Taxonomy" id="702011"/>
    <lineage>
        <taxon>Eukaryota</taxon>
        <taxon>Fungi</taxon>
        <taxon>Dikarya</taxon>
        <taxon>Ascomycota</taxon>
        <taxon>Pezizomycotina</taxon>
        <taxon>Dothideomycetes</taxon>
        <taxon>Dothideomycetidae</taxon>
        <taxon>Mycosphaerellales</taxon>
        <taxon>Extremaceae</taxon>
        <taxon>Extremus</taxon>
    </lineage>
</organism>
<dbReference type="InterPro" id="IPR009688">
    <property type="entry name" value="FAM210A/B-like_dom"/>
</dbReference>
<sequence>MAPGNKPAEGLVEAEAEVDRPSDVEGHKIKENASIWTQLLLAYGVHKSLIFFRVPLTAAVTPKVVKTLRGWGWNIGPRVKGQALKGAPKPK</sequence>
<evidence type="ECO:0000313" key="4">
    <source>
        <dbReference type="Proteomes" id="UP001271007"/>
    </source>
</evidence>
<dbReference type="EMBL" id="JAWDJX010000009">
    <property type="protein sequence ID" value="KAK3055260.1"/>
    <property type="molecule type" value="Genomic_DNA"/>
</dbReference>
<dbReference type="Pfam" id="PF06916">
    <property type="entry name" value="FAM210A-B_dom"/>
    <property type="match status" value="1"/>
</dbReference>
<evidence type="ECO:0000259" key="2">
    <source>
        <dbReference type="Pfam" id="PF06916"/>
    </source>
</evidence>
<accession>A0AAJ0DJE6</accession>
<gene>
    <name evidence="3" type="primary">NAT2</name>
    <name evidence="3" type="ORF">LTR09_003813</name>
</gene>
<feature type="region of interest" description="Disordered" evidence="1">
    <location>
        <begin position="1"/>
        <end position="24"/>
    </location>
</feature>
<proteinExistence type="predicted"/>
<evidence type="ECO:0000256" key="1">
    <source>
        <dbReference type="SAM" id="MobiDB-lite"/>
    </source>
</evidence>
<dbReference type="Proteomes" id="UP001271007">
    <property type="component" value="Unassembled WGS sequence"/>
</dbReference>
<name>A0AAJ0DJE6_9PEZI</name>
<reference evidence="3" key="1">
    <citation type="submission" date="2023-04" db="EMBL/GenBank/DDBJ databases">
        <title>Black Yeasts Isolated from many extreme environments.</title>
        <authorList>
            <person name="Coleine C."/>
            <person name="Stajich J.E."/>
            <person name="Selbmann L."/>
        </authorList>
    </citation>
    <scope>NUCLEOTIDE SEQUENCE</scope>
    <source>
        <strain evidence="3">CCFEE 5312</strain>
    </source>
</reference>
<feature type="domain" description="DUF1279" evidence="2">
    <location>
        <begin position="30"/>
        <end position="62"/>
    </location>
</feature>
<protein>
    <submittedName>
        <fullName evidence="3">DUF1279 super</fullName>
    </submittedName>
</protein>
<comment type="caution">
    <text evidence="3">The sequence shown here is derived from an EMBL/GenBank/DDBJ whole genome shotgun (WGS) entry which is preliminary data.</text>
</comment>
<dbReference type="AlphaFoldDB" id="A0AAJ0DJE6"/>